<dbReference type="RefSeq" id="WP_016797620.1">
    <property type="nucleotide sequence ID" value="NZ_KE347900.1"/>
</dbReference>
<dbReference type="AlphaFoldDB" id="T2PMK2"/>
<gene>
    <name evidence="1" type="ORF">HMPREF1577_00089</name>
</gene>
<sequence>MYCSNQQEIKEGIGNIEFGTSIAADLQDSASSREIRELAKAVHFIGFGAQQVAKHLQN</sequence>
<name>T2PMK2_9BIFI</name>
<dbReference type="PATRIC" id="fig|1261062.4.peg.81"/>
<reference evidence="1 2" key="1">
    <citation type="submission" date="2013-06" db="EMBL/GenBank/DDBJ databases">
        <authorList>
            <person name="Weinstock G."/>
            <person name="Sodergren E."/>
            <person name="Lobos E.A."/>
            <person name="Fulton L."/>
            <person name="Fulton R."/>
            <person name="Courtney L."/>
            <person name="Fronick C."/>
            <person name="O'Laughlin M."/>
            <person name="Godfrey J."/>
            <person name="Wilson R.M."/>
            <person name="Miner T."/>
            <person name="Farmer C."/>
            <person name="Delehaunty K."/>
            <person name="Cordes M."/>
            <person name="Minx P."/>
            <person name="Tomlinson C."/>
            <person name="Chen J."/>
            <person name="Wollam A."/>
            <person name="Pepin K.H."/>
            <person name="Bhonagiri V."/>
            <person name="Zhang X."/>
            <person name="Warren W."/>
            <person name="Mitreva M."/>
            <person name="Mardis E.R."/>
            <person name="Wilson R.K."/>
        </authorList>
    </citation>
    <scope>NUCLEOTIDE SEQUENCE [LARGE SCALE GENOMIC DNA]</scope>
    <source>
        <strain evidence="1 2">JCP8017A</strain>
    </source>
</reference>
<accession>T2PMK2</accession>
<dbReference type="HOGENOM" id="CLU_206999_0_0_11"/>
<comment type="caution">
    <text evidence="1">The sequence shown here is derived from an EMBL/GenBank/DDBJ whole genome shotgun (WGS) entry which is preliminary data.</text>
</comment>
<dbReference type="EMBL" id="ATJN01000002">
    <property type="protein sequence ID" value="EPI53510.1"/>
    <property type="molecule type" value="Genomic_DNA"/>
</dbReference>
<dbReference type="Proteomes" id="UP000015779">
    <property type="component" value="Unassembled WGS sequence"/>
</dbReference>
<organism evidence="1 2">
    <name type="scientific">Gardnerella pickettii JCP8017A</name>
    <dbReference type="NCBI Taxonomy" id="1261062"/>
    <lineage>
        <taxon>Bacteria</taxon>
        <taxon>Bacillati</taxon>
        <taxon>Actinomycetota</taxon>
        <taxon>Actinomycetes</taxon>
        <taxon>Bifidobacteriales</taxon>
        <taxon>Bifidobacteriaceae</taxon>
        <taxon>Gardnerella</taxon>
        <taxon>Gardnerella pickettii</taxon>
    </lineage>
</organism>
<evidence type="ECO:0000313" key="2">
    <source>
        <dbReference type="Proteomes" id="UP000015779"/>
    </source>
</evidence>
<protein>
    <submittedName>
        <fullName evidence="1">Uncharacterized protein</fullName>
    </submittedName>
</protein>
<proteinExistence type="predicted"/>
<evidence type="ECO:0000313" key="1">
    <source>
        <dbReference type="EMBL" id="EPI53510.1"/>
    </source>
</evidence>